<organism evidence="9">
    <name type="scientific">Ornithodoros turicata</name>
    <dbReference type="NCBI Taxonomy" id="34597"/>
    <lineage>
        <taxon>Eukaryota</taxon>
        <taxon>Metazoa</taxon>
        <taxon>Ecdysozoa</taxon>
        <taxon>Arthropoda</taxon>
        <taxon>Chelicerata</taxon>
        <taxon>Arachnida</taxon>
        <taxon>Acari</taxon>
        <taxon>Parasitiformes</taxon>
        <taxon>Ixodida</taxon>
        <taxon>Ixodoidea</taxon>
        <taxon>Argasidae</taxon>
        <taxon>Ornithodorinae</taxon>
        <taxon>Ornithodoros</taxon>
    </lineage>
</organism>
<feature type="domain" description="RecA family profile 1" evidence="8">
    <location>
        <begin position="68"/>
        <end position="239"/>
    </location>
</feature>
<keyword evidence="3" id="KW-0227">DNA damage</keyword>
<evidence type="ECO:0000256" key="7">
    <source>
        <dbReference type="ARBA" id="ARBA00040674"/>
    </source>
</evidence>
<dbReference type="GO" id="GO:0140664">
    <property type="term" value="F:ATP-dependent DNA damage sensor activity"/>
    <property type="evidence" value="ECO:0007669"/>
    <property type="project" value="InterPro"/>
</dbReference>
<sequence>MSRDDLCPLLLPRHMRYRLYENGFEDANEVCANDTSFTAEAAAVQRRRDCIPVFSFHAASERLYQDAESQRIPTWIPGFDALLNGGIPSGKIFEVTGIPGSGKTQFCLQVAASNQMLGHYTFYISTKGPFPISRYNDILNGMIEKHSRSVVNETKTQQTLQHRLCDTWTDLVAVVTCLLHKVTEPDYNEATLVIIDGLDFHFRYAVGDLALRRRLIAGMSQKLVILAHKGATLLLTNHVAMKAKPHESNGFRLAPALGEVFGHECTHRVTFFVRDGYYEASFFKAPTFGPISLKFDITSRGIVDKDLLSDMDAAFSASA</sequence>
<evidence type="ECO:0000256" key="6">
    <source>
        <dbReference type="ARBA" id="ARBA00023242"/>
    </source>
</evidence>
<evidence type="ECO:0000256" key="2">
    <source>
        <dbReference type="ARBA" id="ARBA00022741"/>
    </source>
</evidence>
<protein>
    <recommendedName>
        <fullName evidence="7">DNA repair protein RAD51 homolog 3</fullName>
    </recommendedName>
</protein>
<dbReference type="GO" id="GO:0005657">
    <property type="term" value="C:replication fork"/>
    <property type="evidence" value="ECO:0007669"/>
    <property type="project" value="TreeGrafter"/>
</dbReference>
<dbReference type="GO" id="GO:0033063">
    <property type="term" value="C:Rad51B-Rad51C-Rad51D-XRCC2 complex"/>
    <property type="evidence" value="ECO:0007669"/>
    <property type="project" value="TreeGrafter"/>
</dbReference>
<dbReference type="GO" id="GO:0000707">
    <property type="term" value="P:meiotic DNA recombinase assembly"/>
    <property type="evidence" value="ECO:0007669"/>
    <property type="project" value="TreeGrafter"/>
</dbReference>
<dbReference type="PROSITE" id="PS50162">
    <property type="entry name" value="RECA_2"/>
    <property type="match status" value="1"/>
</dbReference>
<dbReference type="GO" id="GO:0000400">
    <property type="term" value="F:four-way junction DNA binding"/>
    <property type="evidence" value="ECO:0007669"/>
    <property type="project" value="TreeGrafter"/>
</dbReference>
<dbReference type="GO" id="GO:0033065">
    <property type="term" value="C:Rad51C-XRCC3 complex"/>
    <property type="evidence" value="ECO:0007669"/>
    <property type="project" value="TreeGrafter"/>
</dbReference>
<dbReference type="SUPFAM" id="SSF52540">
    <property type="entry name" value="P-loop containing nucleoside triphosphate hydrolases"/>
    <property type="match status" value="1"/>
</dbReference>
<reference evidence="9" key="1">
    <citation type="submission" date="2018-03" db="EMBL/GenBank/DDBJ databases">
        <title>The relapsing fever spirochete Borrelia turicatae persists in the highly oxidative environment of its soft-bodied tick vector.</title>
        <authorList>
            <person name="Bourret T.J."/>
            <person name="Boyle W.K."/>
            <person name="Valenzuela J.G."/>
            <person name="Oliveira F."/>
            <person name="Lopez J.E."/>
        </authorList>
    </citation>
    <scope>NUCLEOTIDE SEQUENCE</scope>
    <source>
        <strain evidence="9">Kansas strain/isolate</strain>
        <tissue evidence="9">Salivary glands</tissue>
    </source>
</reference>
<dbReference type="PANTHER" id="PTHR46239">
    <property type="entry name" value="DNA REPAIR PROTEIN RAD51 HOMOLOG 3 RAD51C"/>
    <property type="match status" value="1"/>
</dbReference>
<keyword evidence="6" id="KW-0539">Nucleus</keyword>
<dbReference type="InterPro" id="IPR052093">
    <property type="entry name" value="HR_Repair_Mediator"/>
</dbReference>
<dbReference type="GO" id="GO:0007131">
    <property type="term" value="P:reciprocal meiotic recombination"/>
    <property type="evidence" value="ECO:0007669"/>
    <property type="project" value="TreeGrafter"/>
</dbReference>
<evidence type="ECO:0000256" key="5">
    <source>
        <dbReference type="ARBA" id="ARBA00023204"/>
    </source>
</evidence>
<dbReference type="Pfam" id="PF08423">
    <property type="entry name" value="Rad51"/>
    <property type="match status" value="1"/>
</dbReference>
<dbReference type="InterPro" id="IPR020588">
    <property type="entry name" value="RecA_ATP-bd"/>
</dbReference>
<keyword evidence="2" id="KW-0547">Nucleotide-binding</keyword>
<evidence type="ECO:0000256" key="3">
    <source>
        <dbReference type="ARBA" id="ARBA00022763"/>
    </source>
</evidence>
<dbReference type="EMBL" id="GGLE01002365">
    <property type="protein sequence ID" value="MBY06491.1"/>
    <property type="molecule type" value="Transcribed_RNA"/>
</dbReference>
<dbReference type="PANTHER" id="PTHR46239:SF1">
    <property type="entry name" value="DNA REPAIR PROTEIN RAD51 HOMOLOG 3"/>
    <property type="match status" value="1"/>
</dbReference>
<proteinExistence type="predicted"/>
<accession>A0A2R5LAD6</accession>
<evidence type="ECO:0000259" key="8">
    <source>
        <dbReference type="PROSITE" id="PS50162"/>
    </source>
</evidence>
<keyword evidence="5" id="KW-0234">DNA repair</keyword>
<evidence type="ECO:0000313" key="9">
    <source>
        <dbReference type="EMBL" id="MBY06491.1"/>
    </source>
</evidence>
<evidence type="ECO:0000256" key="4">
    <source>
        <dbReference type="ARBA" id="ARBA00022840"/>
    </source>
</evidence>
<evidence type="ECO:0000256" key="1">
    <source>
        <dbReference type="ARBA" id="ARBA00004123"/>
    </source>
</evidence>
<dbReference type="GO" id="GO:0008821">
    <property type="term" value="F:crossover junction DNA endonuclease activity"/>
    <property type="evidence" value="ECO:0007669"/>
    <property type="project" value="TreeGrafter"/>
</dbReference>
<dbReference type="InterPro" id="IPR027417">
    <property type="entry name" value="P-loop_NTPase"/>
</dbReference>
<dbReference type="Gene3D" id="3.40.50.300">
    <property type="entry name" value="P-loop containing nucleotide triphosphate hydrolases"/>
    <property type="match status" value="1"/>
</dbReference>
<dbReference type="AlphaFoldDB" id="A0A2R5LAD6"/>
<dbReference type="InterPro" id="IPR013632">
    <property type="entry name" value="Rad51_C"/>
</dbReference>
<comment type="subcellular location">
    <subcellularLocation>
        <location evidence="1">Nucleus</location>
    </subcellularLocation>
</comment>
<name>A0A2R5LAD6_9ACAR</name>
<dbReference type="GO" id="GO:0005524">
    <property type="term" value="F:ATP binding"/>
    <property type="evidence" value="ECO:0007669"/>
    <property type="project" value="UniProtKB-KW"/>
</dbReference>
<keyword evidence="4" id="KW-0067">ATP-binding</keyword>